<feature type="signal peptide" evidence="2">
    <location>
        <begin position="1"/>
        <end position="20"/>
    </location>
</feature>
<dbReference type="SMART" id="SM00034">
    <property type="entry name" value="CLECT"/>
    <property type="match status" value="1"/>
</dbReference>
<dbReference type="RefSeq" id="XP_022293075.1">
    <property type="nucleotide sequence ID" value="XM_022437367.1"/>
</dbReference>
<organism evidence="4 5">
    <name type="scientific">Crassostrea virginica</name>
    <name type="common">Eastern oyster</name>
    <dbReference type="NCBI Taxonomy" id="6565"/>
    <lineage>
        <taxon>Eukaryota</taxon>
        <taxon>Metazoa</taxon>
        <taxon>Spiralia</taxon>
        <taxon>Lophotrochozoa</taxon>
        <taxon>Mollusca</taxon>
        <taxon>Bivalvia</taxon>
        <taxon>Autobranchia</taxon>
        <taxon>Pteriomorphia</taxon>
        <taxon>Ostreida</taxon>
        <taxon>Ostreoidea</taxon>
        <taxon>Ostreidae</taxon>
        <taxon>Crassostrea</taxon>
    </lineage>
</organism>
<keyword evidence="2" id="KW-0732">Signal</keyword>
<sequence length="160" mass="17791">MVFLFITLAGILCSSSVVQSLCPDNWVSHGGECYAFVTNIKSTWINAGAYCRNAEAKLVEVDSVDEENFLRSHLISSHTSEHFWIGGTDTIQEGKWVWISSQDSLDYTDWAPGEPNNGIGAGCMTMAYHEGYHWNDDFCTHEYDFICERTSTGSGQTVIG</sequence>
<dbReference type="PROSITE" id="PS50041">
    <property type="entry name" value="C_TYPE_LECTIN_2"/>
    <property type="match status" value="1"/>
</dbReference>
<dbReference type="AlphaFoldDB" id="A0A8B8APG5"/>
<evidence type="ECO:0000313" key="5">
    <source>
        <dbReference type="RefSeq" id="XP_022293075.1"/>
    </source>
</evidence>
<dbReference type="InterPro" id="IPR016187">
    <property type="entry name" value="CTDL_fold"/>
</dbReference>
<dbReference type="InterPro" id="IPR016186">
    <property type="entry name" value="C-type_lectin-like/link_sf"/>
</dbReference>
<dbReference type="Gene3D" id="3.10.100.10">
    <property type="entry name" value="Mannose-Binding Protein A, subunit A"/>
    <property type="match status" value="1"/>
</dbReference>
<evidence type="ECO:0000256" key="1">
    <source>
        <dbReference type="ARBA" id="ARBA00023157"/>
    </source>
</evidence>
<dbReference type="InterPro" id="IPR001304">
    <property type="entry name" value="C-type_lectin-like"/>
</dbReference>
<keyword evidence="1" id="KW-1015">Disulfide bond</keyword>
<evidence type="ECO:0000313" key="4">
    <source>
        <dbReference type="Proteomes" id="UP000694844"/>
    </source>
</evidence>
<keyword evidence="4" id="KW-1185">Reference proteome</keyword>
<dbReference type="SUPFAM" id="SSF56436">
    <property type="entry name" value="C-type lectin-like"/>
    <property type="match status" value="1"/>
</dbReference>
<protein>
    <submittedName>
        <fullName evidence="5">C-type lectin domain family 10 member A-like isoform X1</fullName>
    </submittedName>
</protein>
<dbReference type="CDD" id="cd00037">
    <property type="entry name" value="CLECT"/>
    <property type="match status" value="1"/>
</dbReference>
<reference evidence="5" key="1">
    <citation type="submission" date="2025-08" db="UniProtKB">
        <authorList>
            <consortium name="RefSeq"/>
        </authorList>
    </citation>
    <scope>IDENTIFICATION</scope>
    <source>
        <tissue evidence="5">Whole sample</tissue>
    </source>
</reference>
<dbReference type="GeneID" id="111103830"/>
<evidence type="ECO:0000256" key="2">
    <source>
        <dbReference type="SAM" id="SignalP"/>
    </source>
</evidence>
<evidence type="ECO:0000259" key="3">
    <source>
        <dbReference type="PROSITE" id="PS50041"/>
    </source>
</evidence>
<dbReference type="KEGG" id="cvn:111103830"/>
<dbReference type="InterPro" id="IPR050111">
    <property type="entry name" value="C-type_lectin/snaclec_domain"/>
</dbReference>
<dbReference type="PROSITE" id="PS00615">
    <property type="entry name" value="C_TYPE_LECTIN_1"/>
    <property type="match status" value="1"/>
</dbReference>
<dbReference type="OrthoDB" id="6146674at2759"/>
<feature type="domain" description="C-type lectin" evidence="3">
    <location>
        <begin position="29"/>
        <end position="148"/>
    </location>
</feature>
<proteinExistence type="predicted"/>
<accession>A0A8B8APG5</accession>
<dbReference type="Pfam" id="PF00059">
    <property type="entry name" value="Lectin_C"/>
    <property type="match status" value="1"/>
</dbReference>
<dbReference type="Proteomes" id="UP000694844">
    <property type="component" value="Chromosome 7"/>
</dbReference>
<gene>
    <name evidence="5" type="primary">LOC111103830</name>
</gene>
<dbReference type="PANTHER" id="PTHR22803">
    <property type="entry name" value="MANNOSE, PHOSPHOLIPASE, LECTIN RECEPTOR RELATED"/>
    <property type="match status" value="1"/>
</dbReference>
<name>A0A8B8APG5_CRAVI</name>
<feature type="chain" id="PRO_5034273310" evidence="2">
    <location>
        <begin position="21"/>
        <end position="160"/>
    </location>
</feature>
<dbReference type="InterPro" id="IPR018378">
    <property type="entry name" value="C-type_lectin_CS"/>
</dbReference>